<dbReference type="Proteomes" id="UP000216442">
    <property type="component" value="Unassembled WGS sequence"/>
</dbReference>
<proteinExistence type="predicted"/>
<accession>A0A271LCM8</accession>
<sequence length="188" mass="20524">MSEISPPNRRTVVLGGVFGTAVIVSFLNGPDLAIAAEDPELVRRFKDLSQNGNSTCSAKFTESIATLPSTARITGSCCSPMEMKRYVEQVNGLTKYRDIAMIPSDPYDIPAGVAQKVMPYYDLKLTAAEQQAYDYAMANSDEKGPCCCQCWRWEVYGGLAKFLIREHGFTGEKVVDVWDLSDGCGGGI</sequence>
<dbReference type="RefSeq" id="WP_095496471.1">
    <property type="nucleotide sequence ID" value="NZ_NPKJ01000075.1"/>
</dbReference>
<dbReference type="EMBL" id="NPKJ01000075">
    <property type="protein sequence ID" value="PAQ05060.1"/>
    <property type="molecule type" value="Genomic_DNA"/>
</dbReference>
<evidence type="ECO:0000313" key="1">
    <source>
        <dbReference type="EMBL" id="PAQ05060.1"/>
    </source>
</evidence>
<name>A0A271LCM8_9HYPH</name>
<dbReference type="AlphaFoldDB" id="A0A271LCM8"/>
<reference evidence="1 2" key="1">
    <citation type="submission" date="2017-08" db="EMBL/GenBank/DDBJ databases">
        <title>Mesorhizobium wenxinae sp. nov., a novel rhizobial species isolated from root nodules of chickpea (Cicer arietinum L.).</title>
        <authorList>
            <person name="Zhang J."/>
        </authorList>
    </citation>
    <scope>NUCLEOTIDE SEQUENCE [LARGE SCALE GENOMIC DNA]</scope>
    <source>
        <strain evidence="1 2">SDW018</strain>
    </source>
</reference>
<evidence type="ECO:0000313" key="2">
    <source>
        <dbReference type="Proteomes" id="UP000216442"/>
    </source>
</evidence>
<dbReference type="OrthoDB" id="8421380at2"/>
<protein>
    <submittedName>
        <fullName evidence="1">Uncharacterized protein</fullName>
    </submittedName>
</protein>
<organism evidence="1 2">
    <name type="scientific">Mesorhizobium temperatum</name>
    <dbReference type="NCBI Taxonomy" id="241416"/>
    <lineage>
        <taxon>Bacteria</taxon>
        <taxon>Pseudomonadati</taxon>
        <taxon>Pseudomonadota</taxon>
        <taxon>Alphaproteobacteria</taxon>
        <taxon>Hyphomicrobiales</taxon>
        <taxon>Phyllobacteriaceae</taxon>
        <taxon>Mesorhizobium</taxon>
    </lineage>
</organism>
<keyword evidence="2" id="KW-1185">Reference proteome</keyword>
<comment type="caution">
    <text evidence="1">The sequence shown here is derived from an EMBL/GenBank/DDBJ whole genome shotgun (WGS) entry which is preliminary data.</text>
</comment>
<gene>
    <name evidence="1" type="ORF">CIT26_32955</name>
</gene>